<dbReference type="GO" id="GO:0004125">
    <property type="term" value="F:L-seryl-tRNA(Sec) selenium transferase activity"/>
    <property type="evidence" value="ECO:0007669"/>
    <property type="project" value="TreeGrafter"/>
</dbReference>
<evidence type="ECO:0000256" key="2">
    <source>
        <dbReference type="ARBA" id="ARBA00022898"/>
    </source>
</evidence>
<dbReference type="InterPro" id="IPR018319">
    <property type="entry name" value="SelA-like"/>
</dbReference>
<evidence type="ECO:0000256" key="1">
    <source>
        <dbReference type="ARBA" id="ARBA00001933"/>
    </source>
</evidence>
<organism evidence="5 6">
    <name type="scientific">Handelsmanbacteria sp. (strain RIFCSPLOWO2_12_FULL_64_10)</name>
    <dbReference type="NCBI Taxonomy" id="1817868"/>
    <lineage>
        <taxon>Bacteria</taxon>
        <taxon>Candidatus Handelsmaniibacteriota</taxon>
    </lineage>
</organism>
<feature type="modified residue" description="N6-(pyridoxal phosphate)lysine" evidence="4">
    <location>
        <position position="216"/>
    </location>
</feature>
<reference evidence="5 6" key="1">
    <citation type="journal article" date="2016" name="Nat. Commun.">
        <title>Thousands of microbial genomes shed light on interconnected biogeochemical processes in an aquifer system.</title>
        <authorList>
            <person name="Anantharaman K."/>
            <person name="Brown C.T."/>
            <person name="Hug L.A."/>
            <person name="Sharon I."/>
            <person name="Castelle C.J."/>
            <person name="Probst A.J."/>
            <person name="Thomas B.C."/>
            <person name="Singh A."/>
            <person name="Wilkins M.J."/>
            <person name="Karaoz U."/>
            <person name="Brodie E.L."/>
            <person name="Williams K.H."/>
            <person name="Hubbard S.S."/>
            <person name="Banfield J.F."/>
        </authorList>
    </citation>
    <scope>NUCLEOTIDE SEQUENCE [LARGE SCALE GENOMIC DNA]</scope>
    <source>
        <strain evidence="6">RIFCSPLOWO2_12_FULL_64_10</strain>
    </source>
</reference>
<proteinExistence type="inferred from homology"/>
<dbReference type="InterPro" id="IPR015424">
    <property type="entry name" value="PyrdxlP-dep_Trfase"/>
</dbReference>
<evidence type="ECO:0000313" key="6">
    <source>
        <dbReference type="Proteomes" id="UP000178606"/>
    </source>
</evidence>
<accession>A0A1F6CBH4</accession>
<comment type="caution">
    <text evidence="5">The sequence shown here is derived from an EMBL/GenBank/DDBJ whole genome shotgun (WGS) entry which is preliminary data.</text>
</comment>
<comment type="cofactor">
    <cofactor evidence="1 4">
        <name>pyridoxal 5'-phosphate</name>
        <dbReference type="ChEBI" id="CHEBI:597326"/>
    </cofactor>
</comment>
<sequence length="399" mass="42710">MEDIMDLYEKYRLTRVINACGKMTALAGAAVLPEVVEAVNAALPCFFDLDQLQERAGEVIAKATGAQWGCVTACTAAGLTLGVAACMTGSDPGKIAQLPDPTGLKDEVVLQKGHAVNFGAPVTQMIRLAGARPVEVGTVNGTSEHHLKHALGDRTAAVMFVVSHHTVRFGCLPLRRVAEIAHEQGVPVVVDGAAQEAMIRQIIAAGADLAVCSGHKYLSGATAGIVCGREDLVRAVYLQNRGIGRPMKVGKEGIVGVVAALEHRMRLDIEAWEAEQDRKMRRIIERLSGVEGIALSVDPDPNGNPFSRARVTVDPARAGLTAAALSRAMADGDPSIRLRAHHVDEGYFNVDAVEMTDEEIDLTCDRLTKFLTASPQDKARLAERYGRGRATSPRLAWLE</sequence>
<dbReference type="PANTHER" id="PTHR32328">
    <property type="entry name" value="L-SERYL-TRNA(SEC) SELENIUM TRANSFERASE"/>
    <property type="match status" value="1"/>
</dbReference>
<name>A0A1F6CBH4_HANXR</name>
<dbReference type="Pfam" id="PF03841">
    <property type="entry name" value="SelA"/>
    <property type="match status" value="1"/>
</dbReference>
<dbReference type="InterPro" id="IPR015421">
    <property type="entry name" value="PyrdxlP-dep_Trfase_major"/>
</dbReference>
<evidence type="ECO:0000313" key="5">
    <source>
        <dbReference type="EMBL" id="OGG46564.1"/>
    </source>
</evidence>
<protein>
    <recommendedName>
        <fullName evidence="7">Aminotransferase class V domain-containing protein</fullName>
    </recommendedName>
</protein>
<dbReference type="AlphaFoldDB" id="A0A1F6CBH4"/>
<gene>
    <name evidence="5" type="ORF">A3F84_18610</name>
</gene>
<dbReference type="Proteomes" id="UP000178606">
    <property type="component" value="Unassembled WGS sequence"/>
</dbReference>
<comment type="similarity">
    <text evidence="3">Belongs to the SelA family.</text>
</comment>
<evidence type="ECO:0008006" key="7">
    <source>
        <dbReference type="Google" id="ProtNLM"/>
    </source>
</evidence>
<dbReference type="SUPFAM" id="SSF53383">
    <property type="entry name" value="PLP-dependent transferases"/>
    <property type="match status" value="1"/>
</dbReference>
<evidence type="ECO:0000256" key="4">
    <source>
        <dbReference type="PIRSR" id="PIRSR618319-50"/>
    </source>
</evidence>
<keyword evidence="2 4" id="KW-0663">Pyridoxal phosphate</keyword>
<dbReference type="Gene3D" id="3.40.640.10">
    <property type="entry name" value="Type I PLP-dependent aspartate aminotransferase-like (Major domain)"/>
    <property type="match status" value="1"/>
</dbReference>
<evidence type="ECO:0000256" key="3">
    <source>
        <dbReference type="ARBA" id="ARBA00044507"/>
    </source>
</evidence>
<dbReference type="EMBL" id="MFKF01000302">
    <property type="protein sequence ID" value="OGG46564.1"/>
    <property type="molecule type" value="Genomic_DNA"/>
</dbReference>
<dbReference type="PANTHER" id="PTHR32328:SF0">
    <property type="entry name" value="L-SERYL-TRNA(SEC) SELENIUM TRANSFERASE"/>
    <property type="match status" value="1"/>
</dbReference>